<evidence type="ECO:0000313" key="2">
    <source>
        <dbReference type="Proteomes" id="UP001516400"/>
    </source>
</evidence>
<evidence type="ECO:0000313" key="1">
    <source>
        <dbReference type="EMBL" id="KAL3279792.1"/>
    </source>
</evidence>
<reference evidence="1 2" key="1">
    <citation type="journal article" date="2021" name="BMC Biol.">
        <title>Horizontally acquired antibacterial genes associated with adaptive radiation of ladybird beetles.</title>
        <authorList>
            <person name="Li H.S."/>
            <person name="Tang X.F."/>
            <person name="Huang Y.H."/>
            <person name="Xu Z.Y."/>
            <person name="Chen M.L."/>
            <person name="Du X.Y."/>
            <person name="Qiu B.Y."/>
            <person name="Chen P.T."/>
            <person name="Zhang W."/>
            <person name="Slipinski A."/>
            <person name="Escalona H.E."/>
            <person name="Waterhouse R.M."/>
            <person name="Zwick A."/>
            <person name="Pang H."/>
        </authorList>
    </citation>
    <scope>NUCLEOTIDE SEQUENCE [LARGE SCALE GENOMIC DNA]</scope>
    <source>
        <strain evidence="1">SYSU2018</strain>
    </source>
</reference>
<keyword evidence="2" id="KW-1185">Reference proteome</keyword>
<name>A0ABD2NMV2_9CUCU</name>
<dbReference type="AlphaFoldDB" id="A0ABD2NMV2"/>
<sequence>MAKWCKISDTNQAHIDLMISLQLAKNYLEEVADKYRKRANVCYHRSHITEFLAPAEITKIVRTISRNLPTTLTVLSKPIQKMEIEQDDQLIKVYAHLHIIENDKFEVIRTTAVPMKKQNGTFIGIQVSTPFLAVNYDTQKYFEISNDQVIQAISIGGNLYLRPDHHKKYG</sequence>
<organism evidence="1 2">
    <name type="scientific">Cryptolaemus montrouzieri</name>
    <dbReference type="NCBI Taxonomy" id="559131"/>
    <lineage>
        <taxon>Eukaryota</taxon>
        <taxon>Metazoa</taxon>
        <taxon>Ecdysozoa</taxon>
        <taxon>Arthropoda</taxon>
        <taxon>Hexapoda</taxon>
        <taxon>Insecta</taxon>
        <taxon>Pterygota</taxon>
        <taxon>Neoptera</taxon>
        <taxon>Endopterygota</taxon>
        <taxon>Coleoptera</taxon>
        <taxon>Polyphaga</taxon>
        <taxon>Cucujiformia</taxon>
        <taxon>Coccinelloidea</taxon>
        <taxon>Coccinellidae</taxon>
        <taxon>Scymninae</taxon>
        <taxon>Scymnini</taxon>
        <taxon>Cryptolaemus</taxon>
    </lineage>
</organism>
<gene>
    <name evidence="1" type="ORF">HHI36_017300</name>
</gene>
<accession>A0ABD2NMV2</accession>
<dbReference type="EMBL" id="JABFTP020000124">
    <property type="protein sequence ID" value="KAL3279792.1"/>
    <property type="molecule type" value="Genomic_DNA"/>
</dbReference>
<comment type="caution">
    <text evidence="1">The sequence shown here is derived from an EMBL/GenBank/DDBJ whole genome shotgun (WGS) entry which is preliminary data.</text>
</comment>
<proteinExistence type="predicted"/>
<dbReference type="Proteomes" id="UP001516400">
    <property type="component" value="Unassembled WGS sequence"/>
</dbReference>
<protein>
    <submittedName>
        <fullName evidence="1">Uncharacterized protein</fullName>
    </submittedName>
</protein>